<evidence type="ECO:0000256" key="7">
    <source>
        <dbReference type="ARBA" id="ARBA00023277"/>
    </source>
</evidence>
<keyword evidence="12" id="KW-1185">Reference proteome</keyword>
<dbReference type="GO" id="GO:0004134">
    <property type="term" value="F:4-alpha-glucanotransferase activity"/>
    <property type="evidence" value="ECO:0007669"/>
    <property type="project" value="UniProtKB-EC"/>
</dbReference>
<dbReference type="Pfam" id="PF02446">
    <property type="entry name" value="Glyco_hydro_77"/>
    <property type="match status" value="1"/>
</dbReference>
<dbReference type="RefSeq" id="WP_004345000.1">
    <property type="nucleotide sequence ID" value="NZ_AMXE01000105.1"/>
</dbReference>
<dbReference type="Gene3D" id="3.20.20.80">
    <property type="entry name" value="Glycosidases"/>
    <property type="match status" value="1"/>
</dbReference>
<dbReference type="GO" id="GO:0005975">
    <property type="term" value="P:carbohydrate metabolic process"/>
    <property type="evidence" value="ECO:0007669"/>
    <property type="project" value="InterPro"/>
</dbReference>
<comment type="similarity">
    <text evidence="2 10">Belongs to the disproportionating enzyme family.</text>
</comment>
<accession>N6XS10</accession>
<dbReference type="InterPro" id="IPR003385">
    <property type="entry name" value="Glyco_hydro_77"/>
</dbReference>
<evidence type="ECO:0000256" key="2">
    <source>
        <dbReference type="ARBA" id="ARBA00005684"/>
    </source>
</evidence>
<dbReference type="EC" id="2.4.1.25" evidence="3 10"/>
<evidence type="ECO:0000313" key="12">
    <source>
        <dbReference type="Proteomes" id="UP000013232"/>
    </source>
</evidence>
<dbReference type="STRING" id="1123367.GCA_000621305_02764"/>
<dbReference type="SUPFAM" id="SSF51445">
    <property type="entry name" value="(Trans)glycosidases"/>
    <property type="match status" value="1"/>
</dbReference>
<dbReference type="EMBL" id="AMXE01000105">
    <property type="protein sequence ID" value="ENO84501.1"/>
    <property type="molecule type" value="Genomic_DNA"/>
</dbReference>
<evidence type="ECO:0000256" key="4">
    <source>
        <dbReference type="ARBA" id="ARBA00020295"/>
    </source>
</evidence>
<protein>
    <recommendedName>
        <fullName evidence="4 10">4-alpha-glucanotransferase</fullName>
        <ecNumber evidence="3 10">2.4.1.25</ecNumber>
    </recommendedName>
    <alternativeName>
        <fullName evidence="8 10">Amylomaltase</fullName>
    </alternativeName>
    <alternativeName>
        <fullName evidence="9 10">Disproportionating enzyme</fullName>
    </alternativeName>
</protein>
<dbReference type="Proteomes" id="UP000013232">
    <property type="component" value="Unassembled WGS sequence"/>
</dbReference>
<dbReference type="OrthoDB" id="9761577at2"/>
<evidence type="ECO:0000256" key="8">
    <source>
        <dbReference type="ARBA" id="ARBA00031423"/>
    </source>
</evidence>
<gene>
    <name evidence="11" type="ORF">C666_17240</name>
</gene>
<evidence type="ECO:0000256" key="9">
    <source>
        <dbReference type="ARBA" id="ARBA00031501"/>
    </source>
</evidence>
<sequence>MSFVRHSGILLHPTSLPGPHGAGDLGPSARHFVDWLATGRQSLWQVLPLGGVGPGNSPYMSPSAFAGNELLIDLEQLQQRGWLDADDLRPDPAFSAERVDYARVAAYRLPRLKCAASRFLAHGDAAEHARFAGFCRRMSGWLDDYALFMALDEQHRGSGSVWQDWEPALARREPGALRAAAQRLAAECAAWRFCQWCFHEQWARLKAYANARGVRIVGDMPIFVSPHSADVWARPDLFQLDEALRPSAVAGVPPDYFSETGQHWGNPLYRWPAHVAEGYRWWAARVRHTLAQCDLVRIDHFRGFESYWAIPASAGSAVEGAWQPGPGIAFFSALYTALDAVAGEGLPIIAEDLGIITPAVDALRKAAGLPGMRILQFAFDGDAPDPAANPYLPHNFDPDTVVYTGTHDNDTTRGWWQALPETTRDHARRYLAVSGQAIHWDLIRAASASVARMAIVPMQDVLGLDGSARMNRPGVAEGSWTWRFHWGQVEAWHAGALAELARLHGRVPAGPAHA</sequence>
<dbReference type="InterPro" id="IPR017853">
    <property type="entry name" value="GH"/>
</dbReference>
<organism evidence="11 12">
    <name type="scientific">Thauera linaloolentis (strain DSM 12138 / JCM 21573 / CCUG 41526 / CIP 105981 / IAM 15112 / NBRC 102519 / 47Lol)</name>
    <dbReference type="NCBI Taxonomy" id="1123367"/>
    <lineage>
        <taxon>Bacteria</taxon>
        <taxon>Pseudomonadati</taxon>
        <taxon>Pseudomonadota</taxon>
        <taxon>Betaproteobacteria</taxon>
        <taxon>Rhodocyclales</taxon>
        <taxon>Zoogloeaceae</taxon>
        <taxon>Thauera</taxon>
    </lineage>
</organism>
<evidence type="ECO:0000256" key="5">
    <source>
        <dbReference type="ARBA" id="ARBA00022676"/>
    </source>
</evidence>
<dbReference type="AlphaFoldDB" id="N6XS10"/>
<comment type="caution">
    <text evidence="11">The sequence shown here is derived from an EMBL/GenBank/DDBJ whole genome shotgun (WGS) entry which is preliminary data.</text>
</comment>
<evidence type="ECO:0000256" key="1">
    <source>
        <dbReference type="ARBA" id="ARBA00000439"/>
    </source>
</evidence>
<evidence type="ECO:0000256" key="3">
    <source>
        <dbReference type="ARBA" id="ARBA00012560"/>
    </source>
</evidence>
<keyword evidence="5 10" id="KW-0328">Glycosyltransferase</keyword>
<reference evidence="11 12" key="1">
    <citation type="submission" date="2012-09" db="EMBL/GenBank/DDBJ databases">
        <title>Draft Genome Sequences of 6 Strains from Genus Thauera.</title>
        <authorList>
            <person name="Liu B."/>
            <person name="Shapleigh J.P."/>
            <person name="Frostegard A.H."/>
        </authorList>
    </citation>
    <scope>NUCLEOTIDE SEQUENCE [LARGE SCALE GENOMIC DNA]</scope>
    <source>
        <strain evidence="12">47Lol / DSM 12138</strain>
    </source>
</reference>
<dbReference type="NCBIfam" id="NF011080">
    <property type="entry name" value="PRK14508.1-3"/>
    <property type="match status" value="1"/>
</dbReference>
<keyword evidence="7 10" id="KW-0119">Carbohydrate metabolism</keyword>
<evidence type="ECO:0000256" key="6">
    <source>
        <dbReference type="ARBA" id="ARBA00022679"/>
    </source>
</evidence>
<evidence type="ECO:0000313" key="11">
    <source>
        <dbReference type="EMBL" id="ENO84501.1"/>
    </source>
</evidence>
<name>N6XS10_THAL4</name>
<dbReference type="PANTHER" id="PTHR32438">
    <property type="entry name" value="4-ALPHA-GLUCANOTRANSFERASE DPE1, CHLOROPLASTIC/AMYLOPLASTIC"/>
    <property type="match status" value="1"/>
</dbReference>
<dbReference type="eggNOG" id="COG1640">
    <property type="taxonomic scope" value="Bacteria"/>
</dbReference>
<evidence type="ECO:0000256" key="10">
    <source>
        <dbReference type="RuleBase" id="RU361207"/>
    </source>
</evidence>
<dbReference type="PANTHER" id="PTHR32438:SF5">
    <property type="entry name" value="4-ALPHA-GLUCANOTRANSFERASE DPE1, CHLOROPLASTIC_AMYLOPLASTIC"/>
    <property type="match status" value="1"/>
</dbReference>
<keyword evidence="6 10" id="KW-0808">Transferase</keyword>
<dbReference type="NCBIfam" id="TIGR00217">
    <property type="entry name" value="malQ"/>
    <property type="match status" value="1"/>
</dbReference>
<comment type="catalytic activity">
    <reaction evidence="1 10">
        <text>Transfers a segment of a (1-&gt;4)-alpha-D-glucan to a new position in an acceptor, which may be glucose or a (1-&gt;4)-alpha-D-glucan.</text>
        <dbReference type="EC" id="2.4.1.25"/>
    </reaction>
</comment>
<proteinExistence type="inferred from homology"/>